<feature type="signal peptide" evidence="2">
    <location>
        <begin position="1"/>
        <end position="25"/>
    </location>
</feature>
<dbReference type="InterPro" id="IPR039329">
    <property type="entry name" value="SIAE"/>
</dbReference>
<evidence type="ECO:0000259" key="3">
    <source>
        <dbReference type="Pfam" id="PF03629"/>
    </source>
</evidence>
<dbReference type="InterPro" id="IPR005181">
    <property type="entry name" value="SASA"/>
</dbReference>
<reference evidence="4 5" key="1">
    <citation type="submission" date="2023-11" db="EMBL/GenBank/DDBJ databases">
        <title>MicrobeMod: A computational toolkit for identifying prokaryotic methylation and restriction-modification with nanopore sequencing.</title>
        <authorList>
            <person name="Crits-Christoph A."/>
            <person name="Kang S.C."/>
            <person name="Lee H."/>
            <person name="Ostrov N."/>
        </authorList>
    </citation>
    <scope>NUCLEOTIDE SEQUENCE [LARGE SCALE GENOMIC DNA]</scope>
    <source>
        <strain evidence="4 5">ATCC 14820</strain>
    </source>
</reference>
<dbReference type="RefSeq" id="WP_010404995.1">
    <property type="nucleotide sequence ID" value="NZ_JAWXXV010000001.1"/>
</dbReference>
<dbReference type="EMBL" id="JAWXXV010000001">
    <property type="protein sequence ID" value="MDX5983498.1"/>
    <property type="molecule type" value="Genomic_DNA"/>
</dbReference>
<name>A0ABU4PK89_9SPHN</name>
<dbReference type="SUPFAM" id="SSF52266">
    <property type="entry name" value="SGNH hydrolase"/>
    <property type="match status" value="1"/>
</dbReference>
<evidence type="ECO:0000313" key="4">
    <source>
        <dbReference type="EMBL" id="MDX5983498.1"/>
    </source>
</evidence>
<feature type="domain" description="Sialate O-acetylesterase" evidence="3">
    <location>
        <begin position="401"/>
        <end position="537"/>
    </location>
</feature>
<dbReference type="InterPro" id="IPR013783">
    <property type="entry name" value="Ig-like_fold"/>
</dbReference>
<dbReference type="Proteomes" id="UP001279660">
    <property type="component" value="Unassembled WGS sequence"/>
</dbReference>
<evidence type="ECO:0000313" key="5">
    <source>
        <dbReference type="Proteomes" id="UP001279660"/>
    </source>
</evidence>
<gene>
    <name evidence="4" type="ORF">SIL82_04435</name>
</gene>
<protein>
    <submittedName>
        <fullName evidence="4">Sialate O-acetylesterase</fullName>
    </submittedName>
</protein>
<accession>A0ABU4PK89</accession>
<dbReference type="InterPro" id="IPR008979">
    <property type="entry name" value="Galactose-bd-like_sf"/>
</dbReference>
<keyword evidence="2" id="KW-0732">Signal</keyword>
<sequence length="648" mass="68296">MRRTYALGTSALALALGALVAPAAAAPTVGGLLSDHGVIQRNQPIVVTGDAIAGEPVTVVLAGHSAQARADRDGHFRVTVPPVPAGGPYDVLVMAPSGTTALHDVLIGDVYLCSGQSNMELPVERAQDAIGAIMGSADNQLRLVTVAKRTSATPRDRFAQQPNWSAADAKTTGGFSAACFYMVQALRKVAKVPIGAIHSSWGGSQIAAWMGEEAQRAAGRGAQADLLSLYARDPAAAERSASATWENWWRDKTGDTRGHEPWQADAALDWQPVPKIAFYEEWGVPALETYLGMLWYQKTVTLTPEQARQMATIAIGAVDDADRTWINGKPVGGRGGWDARMYTVPAGTFVAGRNVITVNVENAYATGGMPGPAETMKLTFADGSSVPIADGWRYAVAKHISGTSPRVPWDEITGAGTIYNAMIAPLGQTALAGVAWYQGESDTDIPGYADRLKAMMAEWRHQVAQPHLPFAIVSLAGFGAPSIAPGESGWARVRDDQRRVAQEDGHTAVAVTLDLGDALDIHPGEKHEVGRRLARAMGALVYGQTASASGPQPVAATRDAAGTVTVTFTGVTGALHSRSADYATGFELCGADAGSCRYARATVAGNQVSLSSDNRPVKRVRYAWADFPVVNLVDAAQLPAGPFELPVK</sequence>
<dbReference type="InterPro" id="IPR036514">
    <property type="entry name" value="SGNH_hydro_sf"/>
</dbReference>
<proteinExistence type="predicted"/>
<comment type="caution">
    <text evidence="4">The sequence shown here is derived from an EMBL/GenBank/DDBJ whole genome shotgun (WGS) entry which is preliminary data.</text>
</comment>
<evidence type="ECO:0000256" key="1">
    <source>
        <dbReference type="ARBA" id="ARBA00022801"/>
    </source>
</evidence>
<dbReference type="PANTHER" id="PTHR22901:SF0">
    <property type="entry name" value="SIALATE O-ACETYLESTERASE"/>
    <property type="match status" value="1"/>
</dbReference>
<keyword evidence="5" id="KW-1185">Reference proteome</keyword>
<dbReference type="SUPFAM" id="SSF49785">
    <property type="entry name" value="Galactose-binding domain-like"/>
    <property type="match status" value="1"/>
</dbReference>
<dbReference type="PANTHER" id="PTHR22901">
    <property type="entry name" value="SIALATE O-ACETYLESTERASE"/>
    <property type="match status" value="1"/>
</dbReference>
<feature type="chain" id="PRO_5045846873" evidence="2">
    <location>
        <begin position="26"/>
        <end position="648"/>
    </location>
</feature>
<organism evidence="4 5">
    <name type="scientific">Sphingomonas echinoides</name>
    <dbReference type="NCBI Taxonomy" id="59803"/>
    <lineage>
        <taxon>Bacteria</taxon>
        <taxon>Pseudomonadati</taxon>
        <taxon>Pseudomonadota</taxon>
        <taxon>Alphaproteobacteria</taxon>
        <taxon>Sphingomonadales</taxon>
        <taxon>Sphingomonadaceae</taxon>
        <taxon>Sphingomonas</taxon>
    </lineage>
</organism>
<evidence type="ECO:0000256" key="2">
    <source>
        <dbReference type="SAM" id="SignalP"/>
    </source>
</evidence>
<dbReference type="Pfam" id="PF03629">
    <property type="entry name" value="SASA"/>
    <property type="match status" value="1"/>
</dbReference>
<dbReference type="Gene3D" id="3.40.50.1110">
    <property type="entry name" value="SGNH hydrolase"/>
    <property type="match status" value="2"/>
</dbReference>
<dbReference type="Gene3D" id="2.60.40.10">
    <property type="entry name" value="Immunoglobulins"/>
    <property type="match status" value="1"/>
</dbReference>
<keyword evidence="1" id="KW-0378">Hydrolase</keyword>